<dbReference type="Pfam" id="PF13545">
    <property type="entry name" value="HTH_Crp_2"/>
    <property type="match status" value="1"/>
</dbReference>
<dbReference type="SMART" id="SM00100">
    <property type="entry name" value="cNMP"/>
    <property type="match status" value="1"/>
</dbReference>
<dbReference type="InterPro" id="IPR014710">
    <property type="entry name" value="RmlC-like_jellyroll"/>
</dbReference>
<dbReference type="Proteomes" id="UP000292781">
    <property type="component" value="Unassembled WGS sequence"/>
</dbReference>
<dbReference type="SUPFAM" id="SSF51206">
    <property type="entry name" value="cAMP-binding domain-like"/>
    <property type="match status" value="1"/>
</dbReference>
<evidence type="ECO:0000256" key="4">
    <source>
        <dbReference type="SAM" id="MobiDB-lite"/>
    </source>
</evidence>
<dbReference type="GO" id="GO:0005829">
    <property type="term" value="C:cytosol"/>
    <property type="evidence" value="ECO:0007669"/>
    <property type="project" value="TreeGrafter"/>
</dbReference>
<proteinExistence type="predicted"/>
<keyword evidence="2" id="KW-0238">DNA-binding</keyword>
<reference evidence="7 8" key="1">
    <citation type="submission" date="2019-02" db="EMBL/GenBank/DDBJ databases">
        <title>Siculibacillus lacustris gen. nov., sp. nov., a new rosette-forming bacterium isolated from a freshwater crater lake (Lake St. Ana, Romania).</title>
        <authorList>
            <person name="Felfoldi T."/>
            <person name="Marton Z."/>
            <person name="Szabo A."/>
            <person name="Mentes A."/>
            <person name="Boka K."/>
            <person name="Marialigeti K."/>
            <person name="Mathe I."/>
            <person name="Koncz M."/>
            <person name="Schumann P."/>
            <person name="Toth E."/>
        </authorList>
    </citation>
    <scope>NUCLEOTIDE SEQUENCE [LARGE SCALE GENOMIC DNA]</scope>
    <source>
        <strain evidence="7 8">SA-279</strain>
    </source>
</reference>
<keyword evidence="3" id="KW-0804">Transcription</keyword>
<evidence type="ECO:0000259" key="5">
    <source>
        <dbReference type="PROSITE" id="PS50042"/>
    </source>
</evidence>
<dbReference type="Gene3D" id="2.60.120.10">
    <property type="entry name" value="Jelly Rolls"/>
    <property type="match status" value="1"/>
</dbReference>
<dbReference type="InterPro" id="IPR012318">
    <property type="entry name" value="HTH_CRP"/>
</dbReference>
<dbReference type="InterPro" id="IPR018490">
    <property type="entry name" value="cNMP-bd_dom_sf"/>
</dbReference>
<dbReference type="SMART" id="SM00419">
    <property type="entry name" value="HTH_CRP"/>
    <property type="match status" value="1"/>
</dbReference>
<dbReference type="PROSITE" id="PS50042">
    <property type="entry name" value="CNMP_BINDING_3"/>
    <property type="match status" value="1"/>
</dbReference>
<dbReference type="CDD" id="cd00038">
    <property type="entry name" value="CAP_ED"/>
    <property type="match status" value="1"/>
</dbReference>
<feature type="region of interest" description="Disordered" evidence="4">
    <location>
        <begin position="36"/>
        <end position="57"/>
    </location>
</feature>
<evidence type="ECO:0000256" key="2">
    <source>
        <dbReference type="ARBA" id="ARBA00023125"/>
    </source>
</evidence>
<evidence type="ECO:0000313" key="7">
    <source>
        <dbReference type="EMBL" id="TBW33776.1"/>
    </source>
</evidence>
<dbReference type="AlphaFoldDB" id="A0A4Q9VFQ2"/>
<evidence type="ECO:0000259" key="6">
    <source>
        <dbReference type="PROSITE" id="PS51063"/>
    </source>
</evidence>
<dbReference type="SUPFAM" id="SSF46785">
    <property type="entry name" value="Winged helix' DNA-binding domain"/>
    <property type="match status" value="1"/>
</dbReference>
<keyword evidence="1" id="KW-0805">Transcription regulation</keyword>
<protein>
    <submittedName>
        <fullName evidence="7">Crp/Fnr family transcriptional regulator</fullName>
    </submittedName>
</protein>
<evidence type="ECO:0000256" key="1">
    <source>
        <dbReference type="ARBA" id="ARBA00023015"/>
    </source>
</evidence>
<dbReference type="InterPro" id="IPR050397">
    <property type="entry name" value="Env_Response_Regulators"/>
</dbReference>
<dbReference type="InterPro" id="IPR036388">
    <property type="entry name" value="WH-like_DNA-bd_sf"/>
</dbReference>
<name>A0A4Q9VFQ2_9HYPH</name>
<keyword evidence="8" id="KW-1185">Reference proteome</keyword>
<evidence type="ECO:0000313" key="8">
    <source>
        <dbReference type="Proteomes" id="UP000292781"/>
    </source>
</evidence>
<dbReference type="Pfam" id="PF00027">
    <property type="entry name" value="cNMP_binding"/>
    <property type="match status" value="1"/>
</dbReference>
<organism evidence="7 8">
    <name type="scientific">Siculibacillus lacustris</name>
    <dbReference type="NCBI Taxonomy" id="1549641"/>
    <lineage>
        <taxon>Bacteria</taxon>
        <taxon>Pseudomonadati</taxon>
        <taxon>Pseudomonadota</taxon>
        <taxon>Alphaproteobacteria</taxon>
        <taxon>Hyphomicrobiales</taxon>
        <taxon>Ancalomicrobiaceae</taxon>
        <taxon>Siculibacillus</taxon>
    </lineage>
</organism>
<dbReference type="PANTHER" id="PTHR24567">
    <property type="entry name" value="CRP FAMILY TRANSCRIPTIONAL REGULATORY PROTEIN"/>
    <property type="match status" value="1"/>
</dbReference>
<feature type="domain" description="HTH crp-type" evidence="6">
    <location>
        <begin position="207"/>
        <end position="280"/>
    </location>
</feature>
<dbReference type="InterPro" id="IPR036390">
    <property type="entry name" value="WH_DNA-bd_sf"/>
</dbReference>
<feature type="domain" description="Cyclic nucleotide-binding" evidence="5">
    <location>
        <begin position="73"/>
        <end position="162"/>
    </location>
</feature>
<gene>
    <name evidence="7" type="ORF">EYW49_19445</name>
</gene>
<dbReference type="Gene3D" id="1.10.10.10">
    <property type="entry name" value="Winged helix-like DNA-binding domain superfamily/Winged helix DNA-binding domain"/>
    <property type="match status" value="1"/>
</dbReference>
<dbReference type="EMBL" id="SJFN01000039">
    <property type="protein sequence ID" value="TBW33776.1"/>
    <property type="molecule type" value="Genomic_DNA"/>
</dbReference>
<accession>A0A4Q9VFQ2</accession>
<dbReference type="CDD" id="cd00092">
    <property type="entry name" value="HTH_CRP"/>
    <property type="match status" value="1"/>
</dbReference>
<evidence type="ECO:0000256" key="3">
    <source>
        <dbReference type="ARBA" id="ARBA00023163"/>
    </source>
</evidence>
<dbReference type="PROSITE" id="PS51063">
    <property type="entry name" value="HTH_CRP_2"/>
    <property type="match status" value="1"/>
</dbReference>
<sequence length="294" mass="32047">MTGVLHSGFRGAAACFVGRTLRPVGASFVVREQTGLHSQVAAPPEGPSGRPTRRNQRLSARRLDRSLIRDLGLFHSLGEADLDTVLATARVQRIAEGATVFEQGTVADAFYVLLHGRLKAVQSTPDGRQVVVRHLDPGDLFGIAMAMRRPDYPASAVAVVESLVIGWPASEWDGFVGRNPTVALDTLRTVAERLQDATTRIRELSTEEVERRIAHAVLRLVAQAGRKTDEGILIDFPITRQELADMTGSTLHTVSRTLSAWEAQGLVKNGRRKIVVCAPHRLRLVADGGERESD</sequence>
<dbReference type="GO" id="GO:0003700">
    <property type="term" value="F:DNA-binding transcription factor activity"/>
    <property type="evidence" value="ECO:0007669"/>
    <property type="project" value="TreeGrafter"/>
</dbReference>
<dbReference type="PRINTS" id="PR00034">
    <property type="entry name" value="HTHCRP"/>
</dbReference>
<dbReference type="InterPro" id="IPR000595">
    <property type="entry name" value="cNMP-bd_dom"/>
</dbReference>
<dbReference type="PANTHER" id="PTHR24567:SF28">
    <property type="entry name" value="LISTERIOLYSIN REGULATORY PROTEIN"/>
    <property type="match status" value="1"/>
</dbReference>
<comment type="caution">
    <text evidence="7">The sequence shown here is derived from an EMBL/GenBank/DDBJ whole genome shotgun (WGS) entry which is preliminary data.</text>
</comment>
<dbReference type="OrthoDB" id="3525895at2"/>
<dbReference type="GO" id="GO:0003677">
    <property type="term" value="F:DNA binding"/>
    <property type="evidence" value="ECO:0007669"/>
    <property type="project" value="UniProtKB-KW"/>
</dbReference>